<dbReference type="PANTHER" id="PTHR42760">
    <property type="entry name" value="SHORT-CHAIN DEHYDROGENASES/REDUCTASES FAMILY MEMBER"/>
    <property type="match status" value="1"/>
</dbReference>
<proteinExistence type="inferred from homology"/>
<evidence type="ECO:0000313" key="4">
    <source>
        <dbReference type="Proteomes" id="UP001500503"/>
    </source>
</evidence>
<keyword evidence="2" id="KW-0560">Oxidoreductase</keyword>
<dbReference type="CDD" id="cd05233">
    <property type="entry name" value="SDR_c"/>
    <property type="match status" value="1"/>
</dbReference>
<dbReference type="InterPro" id="IPR002347">
    <property type="entry name" value="SDR_fam"/>
</dbReference>
<dbReference type="SUPFAM" id="SSF51735">
    <property type="entry name" value="NAD(P)-binding Rossmann-fold domains"/>
    <property type="match status" value="1"/>
</dbReference>
<keyword evidence="4" id="KW-1185">Reference proteome</keyword>
<dbReference type="Gene3D" id="3.40.50.720">
    <property type="entry name" value="NAD(P)-binding Rossmann-like Domain"/>
    <property type="match status" value="1"/>
</dbReference>
<dbReference type="PRINTS" id="PR00081">
    <property type="entry name" value="GDHRDH"/>
</dbReference>
<evidence type="ECO:0000256" key="1">
    <source>
        <dbReference type="ARBA" id="ARBA00006484"/>
    </source>
</evidence>
<comment type="similarity">
    <text evidence="1">Belongs to the short-chain dehydrogenases/reductases (SDR) family.</text>
</comment>
<dbReference type="Pfam" id="PF13561">
    <property type="entry name" value="adh_short_C2"/>
    <property type="match status" value="1"/>
</dbReference>
<dbReference type="InterPro" id="IPR036291">
    <property type="entry name" value="NAD(P)-bd_dom_sf"/>
</dbReference>
<accession>A0ABP8QKX1</accession>
<evidence type="ECO:0000256" key="2">
    <source>
        <dbReference type="ARBA" id="ARBA00023002"/>
    </source>
</evidence>
<evidence type="ECO:0000313" key="3">
    <source>
        <dbReference type="EMBL" id="GAA4503971.1"/>
    </source>
</evidence>
<gene>
    <name evidence="3" type="ORF">GCM10023191_057430</name>
</gene>
<sequence length="244" mass="24997">MPLIELDGRVAFVTGAAGGQGAEHARVLSRLGARVVLTDLDEDAVGKVAEEIGGETLGVALDVRSEAAWDDALARTKAAFGRVDVLVNNAGVYRLGGLAGLRREEIDGALEVNLVGPVLGMQRVVPLMRDRGGSIINVASTAALGGYPGAIAYCASKWALRGASKAAARELSAHGIRVNCVCPGAIDTQMISDEARAGRGAVARQPIPRVGAPSEVSAMVAFLASDASSYCTGQDFVVDGGQTA</sequence>
<dbReference type="RefSeq" id="WP_345469074.1">
    <property type="nucleotide sequence ID" value="NZ_BAABHF010000034.1"/>
</dbReference>
<dbReference type="EMBL" id="BAABHF010000034">
    <property type="protein sequence ID" value="GAA4503971.1"/>
    <property type="molecule type" value="Genomic_DNA"/>
</dbReference>
<reference evidence="4" key="1">
    <citation type="journal article" date="2019" name="Int. J. Syst. Evol. Microbiol.">
        <title>The Global Catalogue of Microorganisms (GCM) 10K type strain sequencing project: providing services to taxonomists for standard genome sequencing and annotation.</title>
        <authorList>
            <consortium name="The Broad Institute Genomics Platform"/>
            <consortium name="The Broad Institute Genome Sequencing Center for Infectious Disease"/>
            <person name="Wu L."/>
            <person name="Ma J."/>
        </authorList>
    </citation>
    <scope>NUCLEOTIDE SEQUENCE [LARGE SCALE GENOMIC DNA]</scope>
    <source>
        <strain evidence="4">JCM 17933</strain>
    </source>
</reference>
<name>A0ABP8QKX1_9ACTN</name>
<protein>
    <submittedName>
        <fullName evidence="3">Glucose 1-dehydrogenase</fullName>
    </submittedName>
</protein>
<dbReference type="PANTHER" id="PTHR42760:SF133">
    <property type="entry name" value="3-OXOACYL-[ACYL-CARRIER-PROTEIN] REDUCTASE"/>
    <property type="match status" value="1"/>
</dbReference>
<comment type="caution">
    <text evidence="3">The sequence shown here is derived from an EMBL/GenBank/DDBJ whole genome shotgun (WGS) entry which is preliminary data.</text>
</comment>
<dbReference type="PRINTS" id="PR00080">
    <property type="entry name" value="SDRFAMILY"/>
</dbReference>
<dbReference type="Proteomes" id="UP001500503">
    <property type="component" value="Unassembled WGS sequence"/>
</dbReference>
<dbReference type="NCBIfam" id="NF005559">
    <property type="entry name" value="PRK07231.1"/>
    <property type="match status" value="1"/>
</dbReference>
<organism evidence="3 4">
    <name type="scientific">Actinoallomurus oryzae</name>
    <dbReference type="NCBI Taxonomy" id="502180"/>
    <lineage>
        <taxon>Bacteria</taxon>
        <taxon>Bacillati</taxon>
        <taxon>Actinomycetota</taxon>
        <taxon>Actinomycetes</taxon>
        <taxon>Streptosporangiales</taxon>
        <taxon>Thermomonosporaceae</taxon>
        <taxon>Actinoallomurus</taxon>
    </lineage>
</organism>